<reference evidence="2" key="1">
    <citation type="submission" date="2018-01" db="EMBL/GenBank/DDBJ databases">
        <title>Genomic characterization of Leptospira inadai serogroup Lyme isolated from captured rat in Brazil and comparative analysis with human reference strain.</title>
        <authorList>
            <person name="Moreno L.Z."/>
            <person name="Loureiro A.P."/>
            <person name="Miraglia F."/>
            <person name="Kremer F.S."/>
            <person name="Eslabao M.R."/>
            <person name="Dellagostin O.A."/>
            <person name="Lilenbaum W."/>
            <person name="Moreno A.M."/>
        </authorList>
    </citation>
    <scope>NUCLEOTIDE SEQUENCE [LARGE SCALE GENOMIC DNA]</scope>
    <source>
        <strain evidence="2">M34/99</strain>
    </source>
</reference>
<keyword evidence="3" id="KW-1185">Reference proteome</keyword>
<proteinExistence type="predicted"/>
<evidence type="ECO:0000256" key="1">
    <source>
        <dbReference type="SAM" id="SignalP"/>
    </source>
</evidence>
<sequence>MTLSLRLLLIITAIFLTACEHKERDIKGAAINTYLAGCVGGGLGSCSANCQNQYGATVTGNNLLQLNTCLSNCNTACSIVTLCLQLQQACTRDCGHNYTNCLLFLGTSGVGK</sequence>
<protein>
    <recommendedName>
        <fullName evidence="4">Lipoprotein</fullName>
    </recommendedName>
</protein>
<name>A0ABX4YI29_9LEPT</name>
<evidence type="ECO:0008006" key="4">
    <source>
        <dbReference type="Google" id="ProtNLM"/>
    </source>
</evidence>
<gene>
    <name evidence="2" type="ORF">BES34_011645</name>
</gene>
<feature type="chain" id="PRO_5047348201" description="Lipoprotein" evidence="1">
    <location>
        <begin position="19"/>
        <end position="112"/>
    </location>
</feature>
<feature type="signal peptide" evidence="1">
    <location>
        <begin position="1"/>
        <end position="18"/>
    </location>
</feature>
<dbReference type="Proteomes" id="UP000094669">
    <property type="component" value="Unassembled WGS sequence"/>
</dbReference>
<comment type="caution">
    <text evidence="2">The sequence shown here is derived from an EMBL/GenBank/DDBJ whole genome shotgun (WGS) entry which is preliminary data.</text>
</comment>
<evidence type="ECO:0000313" key="3">
    <source>
        <dbReference type="Proteomes" id="UP000094669"/>
    </source>
</evidence>
<dbReference type="PROSITE" id="PS51257">
    <property type="entry name" value="PROKAR_LIPOPROTEIN"/>
    <property type="match status" value="1"/>
</dbReference>
<accession>A0ABX4YI29</accession>
<dbReference type="EMBL" id="MCRM02000010">
    <property type="protein sequence ID" value="PNV74916.1"/>
    <property type="molecule type" value="Genomic_DNA"/>
</dbReference>
<organism evidence="2 3">
    <name type="scientific">Leptospira inadai serovar Lyme</name>
    <dbReference type="NCBI Taxonomy" id="293084"/>
    <lineage>
        <taxon>Bacteria</taxon>
        <taxon>Pseudomonadati</taxon>
        <taxon>Spirochaetota</taxon>
        <taxon>Spirochaetia</taxon>
        <taxon>Leptospirales</taxon>
        <taxon>Leptospiraceae</taxon>
        <taxon>Leptospira</taxon>
    </lineage>
</organism>
<dbReference type="RefSeq" id="WP_010418952.1">
    <property type="nucleotide sequence ID" value="NZ_MCRM02000010.1"/>
</dbReference>
<evidence type="ECO:0000313" key="2">
    <source>
        <dbReference type="EMBL" id="PNV74916.1"/>
    </source>
</evidence>
<keyword evidence="1" id="KW-0732">Signal</keyword>